<evidence type="ECO:0000256" key="1">
    <source>
        <dbReference type="ARBA" id="ARBA00022737"/>
    </source>
</evidence>
<dbReference type="EMBL" id="JAACJO010000006">
    <property type="protein sequence ID" value="KAF5356923.1"/>
    <property type="molecule type" value="Genomic_DNA"/>
</dbReference>
<dbReference type="PANTHER" id="PTHR10039:SF14">
    <property type="entry name" value="NACHT DOMAIN-CONTAINING PROTEIN"/>
    <property type="match status" value="1"/>
</dbReference>
<dbReference type="AlphaFoldDB" id="A0A8H5G250"/>
<dbReference type="Pfam" id="PF24883">
    <property type="entry name" value="NPHP3_N"/>
    <property type="match status" value="1"/>
</dbReference>
<evidence type="ECO:0000313" key="3">
    <source>
        <dbReference type="EMBL" id="KAF5356923.1"/>
    </source>
</evidence>
<dbReference type="InterPro" id="IPR027417">
    <property type="entry name" value="P-loop_NTPase"/>
</dbReference>
<evidence type="ECO:0000313" key="4">
    <source>
        <dbReference type="Proteomes" id="UP000559027"/>
    </source>
</evidence>
<proteinExistence type="predicted"/>
<keyword evidence="1" id="KW-0677">Repeat</keyword>
<dbReference type="Gene3D" id="3.40.50.300">
    <property type="entry name" value="P-loop containing nucleotide triphosphate hydrolases"/>
    <property type="match status" value="1"/>
</dbReference>
<keyword evidence="4" id="KW-1185">Reference proteome</keyword>
<comment type="caution">
    <text evidence="3">The sequence shown here is derived from an EMBL/GenBank/DDBJ whole genome shotgun (WGS) entry which is preliminary data.</text>
</comment>
<dbReference type="InterPro" id="IPR056884">
    <property type="entry name" value="NPHP3-like_N"/>
</dbReference>
<dbReference type="OrthoDB" id="3042812at2759"/>
<sequence length="708" mass="79976">MFNGAHDFVIHNGTFIHNQNVVQSGIDILLEASTPEAALDAGEGDYVPTCYPGTREQYIKDITTWAIASNSDHLPVYWMRGPAGVGKSALAQACAQKVKEAGYLGAAFFFSVNGRRKDHTRFFPSLAYQLSTTLPDYREIVDRRISNDRTLITKTMKAQFQSLIIEPLQELMRQGKELRKRVVFIDGLDECKDKDAQVEIINLIVSSIHVQSAPICWAVFSRPEPHIVATFDLTHISPHCHSVNLPISRDSDKEIEIYLRGGFENILHRRNVKLSSPWPTDEDIKKLVNAAAGLFAYSATVLGFVDSHSYSGFQETLQTVLSVIALPRSQPITPFTELDRLYTLILQGVSADTLPLLQLFLSHMAQDNSNGRDSLHVAITCNALGISEAVFKSISNQLQAVVTYQENPQPFTVVNPKIDLTRSFYDQDPSFKRTRLSMAMSTKVHGTIAFLHKSFYDFLINPSRSSTFCVTTWKVRCRLFDQLGQQHLHFASTYSVQGSKLVLQPGDPSSSVSLSWPHGTEFADSVIKLFAFHRTSHYFRDNALSLALFSDKLSPASVQKLSEFDYYKSLIADRMLNSSLRWRGNKRTGTVLRSSQVINGTGFGRLEGWDPNKFDPILKVVERLKNLGIIKPYHPRLPSTFASLSNTYSRLKRGKHSGLYELGSGERSVIWYWECDVKERYFHDFQTLNYEDAMRIYEAGKFDMWDGS</sequence>
<gene>
    <name evidence="3" type="ORF">D9756_006392</name>
</gene>
<organism evidence="3 4">
    <name type="scientific">Leucocoprinus leucothites</name>
    <dbReference type="NCBI Taxonomy" id="201217"/>
    <lineage>
        <taxon>Eukaryota</taxon>
        <taxon>Fungi</taxon>
        <taxon>Dikarya</taxon>
        <taxon>Basidiomycota</taxon>
        <taxon>Agaricomycotina</taxon>
        <taxon>Agaricomycetes</taxon>
        <taxon>Agaricomycetidae</taxon>
        <taxon>Agaricales</taxon>
        <taxon>Agaricineae</taxon>
        <taxon>Agaricaceae</taxon>
        <taxon>Leucocoprinus</taxon>
    </lineage>
</organism>
<evidence type="ECO:0000259" key="2">
    <source>
        <dbReference type="Pfam" id="PF24883"/>
    </source>
</evidence>
<name>A0A8H5G250_9AGAR</name>
<reference evidence="3 4" key="1">
    <citation type="journal article" date="2020" name="ISME J.">
        <title>Uncovering the hidden diversity of litter-decomposition mechanisms in mushroom-forming fungi.</title>
        <authorList>
            <person name="Floudas D."/>
            <person name="Bentzer J."/>
            <person name="Ahren D."/>
            <person name="Johansson T."/>
            <person name="Persson P."/>
            <person name="Tunlid A."/>
        </authorList>
    </citation>
    <scope>NUCLEOTIDE SEQUENCE [LARGE SCALE GENOMIC DNA]</scope>
    <source>
        <strain evidence="3 4">CBS 146.42</strain>
    </source>
</reference>
<feature type="domain" description="Nephrocystin 3-like N-terminal" evidence="2">
    <location>
        <begin position="53"/>
        <end position="222"/>
    </location>
</feature>
<accession>A0A8H5G250</accession>
<dbReference type="SUPFAM" id="SSF52540">
    <property type="entry name" value="P-loop containing nucleoside triphosphate hydrolases"/>
    <property type="match status" value="1"/>
</dbReference>
<dbReference type="PANTHER" id="PTHR10039">
    <property type="entry name" value="AMELOGENIN"/>
    <property type="match status" value="1"/>
</dbReference>
<dbReference type="Proteomes" id="UP000559027">
    <property type="component" value="Unassembled WGS sequence"/>
</dbReference>
<protein>
    <recommendedName>
        <fullName evidence="2">Nephrocystin 3-like N-terminal domain-containing protein</fullName>
    </recommendedName>
</protein>